<evidence type="ECO:0000313" key="4">
    <source>
        <dbReference type="Proteomes" id="UP001628179"/>
    </source>
</evidence>
<accession>A0ABQ0GCI3</accession>
<dbReference type="EMBL" id="BAAFSV010000003">
    <property type="protein sequence ID" value="GAB1315462.1"/>
    <property type="molecule type" value="Genomic_DNA"/>
</dbReference>
<evidence type="ECO:0000259" key="2">
    <source>
        <dbReference type="Pfam" id="PF13020"/>
    </source>
</evidence>
<keyword evidence="1" id="KW-0812">Transmembrane</keyword>
<name>A0ABQ0GCI3_9PEZI</name>
<dbReference type="PROSITE" id="PS51257">
    <property type="entry name" value="PROKAR_LIPOPROTEIN"/>
    <property type="match status" value="1"/>
</dbReference>
<dbReference type="Pfam" id="PF13020">
    <property type="entry name" value="NOV_C"/>
    <property type="match status" value="1"/>
</dbReference>
<gene>
    <name evidence="3" type="ORF">MFIFM68171_05672</name>
</gene>
<dbReference type="RefSeq" id="XP_070917193.1">
    <property type="nucleotide sequence ID" value="XM_071061092.1"/>
</dbReference>
<keyword evidence="4" id="KW-1185">Reference proteome</keyword>
<dbReference type="GeneID" id="98176415"/>
<feature type="transmembrane region" description="Helical" evidence="1">
    <location>
        <begin position="9"/>
        <end position="34"/>
    </location>
</feature>
<evidence type="ECO:0000313" key="3">
    <source>
        <dbReference type="EMBL" id="GAB1315462.1"/>
    </source>
</evidence>
<reference evidence="3 4" key="1">
    <citation type="submission" date="2024-09" db="EMBL/GenBank/DDBJ databases">
        <title>Itraconazole resistance in Madurella fahalii resulting from another homologue of gene encoding cytochrome P450 14-alpha sterol demethylase (CYP51).</title>
        <authorList>
            <person name="Yoshioka I."/>
            <person name="Fahal A.H."/>
            <person name="Kaneko S."/>
            <person name="Yaguchi T."/>
        </authorList>
    </citation>
    <scope>NUCLEOTIDE SEQUENCE [LARGE SCALE GENOMIC DNA]</scope>
    <source>
        <strain evidence="3 4">IFM 68171</strain>
    </source>
</reference>
<dbReference type="Proteomes" id="UP001628179">
    <property type="component" value="Unassembled WGS sequence"/>
</dbReference>
<evidence type="ECO:0000256" key="1">
    <source>
        <dbReference type="SAM" id="Phobius"/>
    </source>
</evidence>
<feature type="transmembrane region" description="Helical" evidence="1">
    <location>
        <begin position="180"/>
        <end position="199"/>
    </location>
</feature>
<protein>
    <recommendedName>
        <fullName evidence="2">Protein NO VEIN C-terminal domain-containing protein</fullName>
    </recommendedName>
</protein>
<sequence>MRRQSLARLWFRTFTVLSLIANFMFLLGCISPAIKDICLYRVNVALLAESLQERAFNGTRNASELLHPDLPTYWYWGTSGLCGVYEAKNEVHCRRALPPTQNIMAIVEQTLRDRHGNNQTQLVSSIVSSWNATLSNLHSSVLRDKEARIASQNKASVALVILAIIFDFGILLVPVKSWFYPLPFVSSLIAIGAGTLAIVSMDDGVHGVVNTSEHGGPAIMILFVGAGLRILSAAAGWCVAGSARRLSPEAREERNKKIGFKGERYVGFTRFCFGVSITDPWSQIYRWFQKRKLHGWSYENWTSNLRSRAGFQEFEGEEWDHADFTYTEVDGRMSKVLQSEGVRPKVNWSEATTYHIEVKTTRGASSTKFYVSQYQVDKMLRYKGDPQNAYILARVSYSRIGLFTRVEWFLDPYENKRLEFTRLENGSYTAKIMWVVIP</sequence>
<organism evidence="3 4">
    <name type="scientific">Madurella fahalii</name>
    <dbReference type="NCBI Taxonomy" id="1157608"/>
    <lineage>
        <taxon>Eukaryota</taxon>
        <taxon>Fungi</taxon>
        <taxon>Dikarya</taxon>
        <taxon>Ascomycota</taxon>
        <taxon>Pezizomycotina</taxon>
        <taxon>Sordariomycetes</taxon>
        <taxon>Sordariomycetidae</taxon>
        <taxon>Sordariales</taxon>
        <taxon>Sordariales incertae sedis</taxon>
        <taxon>Madurella</taxon>
    </lineage>
</organism>
<comment type="caution">
    <text evidence="3">The sequence shown here is derived from an EMBL/GenBank/DDBJ whole genome shotgun (WGS) entry which is preliminary data.</text>
</comment>
<proteinExistence type="predicted"/>
<dbReference type="InterPro" id="IPR024975">
    <property type="entry name" value="NOV_C"/>
</dbReference>
<keyword evidence="1" id="KW-1133">Transmembrane helix</keyword>
<feature type="transmembrane region" description="Helical" evidence="1">
    <location>
        <begin position="155"/>
        <end position="173"/>
    </location>
</feature>
<feature type="domain" description="Protein NO VEIN C-terminal" evidence="2">
    <location>
        <begin position="351"/>
        <end position="397"/>
    </location>
</feature>
<keyword evidence="1" id="KW-0472">Membrane</keyword>
<feature type="transmembrane region" description="Helical" evidence="1">
    <location>
        <begin position="219"/>
        <end position="240"/>
    </location>
</feature>